<dbReference type="AlphaFoldDB" id="K9GNH0"/>
<feature type="transmembrane region" description="Helical" evidence="8">
    <location>
        <begin position="62"/>
        <end position="80"/>
    </location>
</feature>
<dbReference type="InterPro" id="IPR017871">
    <property type="entry name" value="ABC_transporter-like_CS"/>
</dbReference>
<dbReference type="PANTHER" id="PTHR43394:SF1">
    <property type="entry name" value="ATP-BINDING CASSETTE SUB-FAMILY B MEMBER 10, MITOCHONDRIAL"/>
    <property type="match status" value="1"/>
</dbReference>
<gene>
    <name evidence="11" type="ORF">C882_1366</name>
</gene>
<evidence type="ECO:0000256" key="7">
    <source>
        <dbReference type="ARBA" id="ARBA00023136"/>
    </source>
</evidence>
<dbReference type="GO" id="GO:0005524">
    <property type="term" value="F:ATP binding"/>
    <property type="evidence" value="ECO:0007669"/>
    <property type="project" value="UniProtKB-KW"/>
</dbReference>
<dbReference type="PATRIC" id="fig|1238182.3.peg.3580"/>
<dbReference type="GO" id="GO:0090374">
    <property type="term" value="P:oligopeptide export from mitochondrion"/>
    <property type="evidence" value="ECO:0007669"/>
    <property type="project" value="TreeGrafter"/>
</dbReference>
<feature type="domain" description="ABC transmembrane type-1" evidence="10">
    <location>
        <begin position="28"/>
        <end position="309"/>
    </location>
</feature>
<evidence type="ECO:0000313" key="11">
    <source>
        <dbReference type="EMBL" id="EKV27520.1"/>
    </source>
</evidence>
<evidence type="ECO:0000256" key="3">
    <source>
        <dbReference type="ARBA" id="ARBA00022692"/>
    </source>
</evidence>
<comment type="caution">
    <text evidence="11">The sequence shown here is derived from an EMBL/GenBank/DDBJ whole genome shotgun (WGS) entry which is preliminary data.</text>
</comment>
<sequence length="600" mass="64496">MSRKHSTRALFGRLLREAVRPYAARIGLAVVAMAVAAAAQGMTAWLMEPVVDQVFSQKDKSMLWPVAIAVLATFAVKGIAEYSQSGLMSHVGLRAIADLQNRLYAHLTSQDVAFFQAHKTGSLVSRFLVDVNLLRAAVSNGITGVGKDALTAAALIGVMFYQDWVLATAAFLVFPIAIYPVARLGRRMRKVSVNTQEQMGAFNTLLEQSFAGIRMVKAYRMERVEQGRVAELTETVYRLTQKGALTRAASSPIMEMMGGIAVTVVIVYGGLRVIEGVTTTGAFFSFITALMMAYRPLKALANLNTVIQEGMGAAQRLFDVLDTRPAITDAPDAQPLLLSGGHVRLEGVTFRYDAAETDERPALHGLDLDVPAGRTVALVGPSGSGKSTVMNMIPRFYDATEGRVTVDGQDVRAVTLDSLRDAVALVSQEVVLFDDTVAANIGFGKPGATREEIETAARNAAAHEFIAALPQGYDTIVGERGLKLSGGQRQRLSIARAMLKNAPILLLDEATSALDTESERQVQGALEDLMRGRTTLVIAHRLSTVTNADLIHVIDAGRLVESGTHEDLLRKGGAYARLYQLQFAAEQAPGQGGEDIALAP</sequence>
<dbReference type="PROSITE" id="PS50929">
    <property type="entry name" value="ABC_TM1F"/>
    <property type="match status" value="1"/>
</dbReference>
<keyword evidence="5 11" id="KW-0067">ATP-binding</keyword>
<keyword evidence="3 8" id="KW-0812">Transmembrane</keyword>
<dbReference type="STRING" id="1238182.C882_1366"/>
<feature type="domain" description="ABC transporter" evidence="9">
    <location>
        <begin position="343"/>
        <end position="581"/>
    </location>
</feature>
<dbReference type="SUPFAM" id="SSF52540">
    <property type="entry name" value="P-loop containing nucleoside triphosphate hydrolases"/>
    <property type="match status" value="1"/>
</dbReference>
<proteinExistence type="predicted"/>
<dbReference type="PROSITE" id="PS00211">
    <property type="entry name" value="ABC_TRANSPORTER_1"/>
    <property type="match status" value="1"/>
</dbReference>
<accession>K9GNH0</accession>
<dbReference type="Gene3D" id="1.20.1560.10">
    <property type="entry name" value="ABC transporter type 1, transmembrane domain"/>
    <property type="match status" value="1"/>
</dbReference>
<keyword evidence="4" id="KW-0547">Nucleotide-binding</keyword>
<dbReference type="SMART" id="SM00382">
    <property type="entry name" value="AAA"/>
    <property type="match status" value="1"/>
</dbReference>
<dbReference type="InterPro" id="IPR039421">
    <property type="entry name" value="Type_1_exporter"/>
</dbReference>
<dbReference type="InterPro" id="IPR036640">
    <property type="entry name" value="ABC1_TM_sf"/>
</dbReference>
<dbReference type="CDD" id="cd18552">
    <property type="entry name" value="ABC_6TM_MsbA_like"/>
    <property type="match status" value="1"/>
</dbReference>
<dbReference type="RefSeq" id="WP_009542022.1">
    <property type="nucleotide sequence ID" value="NZ_ANHY01000019.1"/>
</dbReference>
<keyword evidence="2" id="KW-0813">Transport</keyword>
<dbReference type="InterPro" id="IPR011527">
    <property type="entry name" value="ABC1_TM_dom"/>
</dbReference>
<evidence type="ECO:0000259" key="9">
    <source>
        <dbReference type="PROSITE" id="PS50893"/>
    </source>
</evidence>
<protein>
    <submittedName>
        <fullName evidence="11">Lipid A export ATP-binding/permease protein MsbA</fullName>
    </submittedName>
</protein>
<evidence type="ECO:0000256" key="5">
    <source>
        <dbReference type="ARBA" id="ARBA00022840"/>
    </source>
</evidence>
<evidence type="ECO:0000256" key="6">
    <source>
        <dbReference type="ARBA" id="ARBA00022989"/>
    </source>
</evidence>
<dbReference type="Proteomes" id="UP000009881">
    <property type="component" value="Unassembled WGS sequence"/>
</dbReference>
<organism evidence="11 12">
    <name type="scientific">Caenispirillum salinarum AK4</name>
    <dbReference type="NCBI Taxonomy" id="1238182"/>
    <lineage>
        <taxon>Bacteria</taxon>
        <taxon>Pseudomonadati</taxon>
        <taxon>Pseudomonadota</taxon>
        <taxon>Alphaproteobacteria</taxon>
        <taxon>Rhodospirillales</taxon>
        <taxon>Novispirillaceae</taxon>
        <taxon>Caenispirillum</taxon>
    </lineage>
</organism>
<dbReference type="Pfam" id="PF00005">
    <property type="entry name" value="ABC_tran"/>
    <property type="match status" value="1"/>
</dbReference>
<dbReference type="EMBL" id="ANHY01000019">
    <property type="protein sequence ID" value="EKV27520.1"/>
    <property type="molecule type" value="Genomic_DNA"/>
</dbReference>
<feature type="transmembrane region" description="Helical" evidence="8">
    <location>
        <begin position="21"/>
        <end position="42"/>
    </location>
</feature>
<dbReference type="InterPro" id="IPR027417">
    <property type="entry name" value="P-loop_NTPase"/>
</dbReference>
<name>K9GNH0_9PROT</name>
<dbReference type="InterPro" id="IPR003439">
    <property type="entry name" value="ABC_transporter-like_ATP-bd"/>
</dbReference>
<dbReference type="SUPFAM" id="SSF90123">
    <property type="entry name" value="ABC transporter transmembrane region"/>
    <property type="match status" value="1"/>
</dbReference>
<dbReference type="CDD" id="cd03251">
    <property type="entry name" value="ABCC_MsbA"/>
    <property type="match status" value="1"/>
</dbReference>
<dbReference type="PANTHER" id="PTHR43394">
    <property type="entry name" value="ATP-DEPENDENT PERMEASE MDL1, MITOCHONDRIAL"/>
    <property type="match status" value="1"/>
</dbReference>
<evidence type="ECO:0000256" key="1">
    <source>
        <dbReference type="ARBA" id="ARBA00004651"/>
    </source>
</evidence>
<evidence type="ECO:0000313" key="12">
    <source>
        <dbReference type="Proteomes" id="UP000009881"/>
    </source>
</evidence>
<keyword evidence="7 8" id="KW-0472">Membrane</keyword>
<evidence type="ECO:0000259" key="10">
    <source>
        <dbReference type="PROSITE" id="PS50929"/>
    </source>
</evidence>
<dbReference type="Pfam" id="PF00664">
    <property type="entry name" value="ABC_membrane"/>
    <property type="match status" value="1"/>
</dbReference>
<evidence type="ECO:0000256" key="8">
    <source>
        <dbReference type="SAM" id="Phobius"/>
    </source>
</evidence>
<dbReference type="Gene3D" id="3.40.50.300">
    <property type="entry name" value="P-loop containing nucleotide triphosphate hydrolases"/>
    <property type="match status" value="1"/>
</dbReference>
<feature type="transmembrane region" description="Helical" evidence="8">
    <location>
        <begin position="164"/>
        <end position="182"/>
    </location>
</feature>
<dbReference type="PROSITE" id="PS50893">
    <property type="entry name" value="ABC_TRANSPORTER_2"/>
    <property type="match status" value="1"/>
</dbReference>
<dbReference type="eggNOG" id="COG1132">
    <property type="taxonomic scope" value="Bacteria"/>
</dbReference>
<evidence type="ECO:0000256" key="4">
    <source>
        <dbReference type="ARBA" id="ARBA00022741"/>
    </source>
</evidence>
<dbReference type="FunFam" id="3.40.50.300:FF:000287">
    <property type="entry name" value="Multidrug ABC transporter ATP-binding protein"/>
    <property type="match status" value="1"/>
</dbReference>
<comment type="subcellular location">
    <subcellularLocation>
        <location evidence="1">Cell membrane</location>
        <topology evidence="1">Multi-pass membrane protein</topology>
    </subcellularLocation>
</comment>
<keyword evidence="12" id="KW-1185">Reference proteome</keyword>
<reference evidence="11 12" key="1">
    <citation type="journal article" date="2013" name="Genome Announc.">
        <title>Draft Genome Sequence of an Alphaproteobacterium, Caenispirillum salinarum AK4(T), Isolated from a Solar Saltern.</title>
        <authorList>
            <person name="Khatri I."/>
            <person name="Singh A."/>
            <person name="Korpole S."/>
            <person name="Pinnaka A.K."/>
            <person name="Subramanian S."/>
        </authorList>
    </citation>
    <scope>NUCLEOTIDE SEQUENCE [LARGE SCALE GENOMIC DNA]</scope>
    <source>
        <strain evidence="11 12">AK4</strain>
    </source>
</reference>
<keyword evidence="6 8" id="KW-1133">Transmembrane helix</keyword>
<dbReference type="GO" id="GO:0015421">
    <property type="term" value="F:ABC-type oligopeptide transporter activity"/>
    <property type="evidence" value="ECO:0007669"/>
    <property type="project" value="TreeGrafter"/>
</dbReference>
<dbReference type="GO" id="GO:0005886">
    <property type="term" value="C:plasma membrane"/>
    <property type="evidence" value="ECO:0007669"/>
    <property type="project" value="UniProtKB-SubCell"/>
</dbReference>
<feature type="transmembrane region" description="Helical" evidence="8">
    <location>
        <begin position="133"/>
        <end position="158"/>
    </location>
</feature>
<evidence type="ECO:0000256" key="2">
    <source>
        <dbReference type="ARBA" id="ARBA00022448"/>
    </source>
</evidence>
<dbReference type="GO" id="GO:0016887">
    <property type="term" value="F:ATP hydrolysis activity"/>
    <property type="evidence" value="ECO:0007669"/>
    <property type="project" value="InterPro"/>
</dbReference>
<dbReference type="InterPro" id="IPR003593">
    <property type="entry name" value="AAA+_ATPase"/>
</dbReference>